<name>A0A0F4ZB64_9PEZI</name>
<evidence type="ECO:0000313" key="3">
    <source>
        <dbReference type="Proteomes" id="UP000033483"/>
    </source>
</evidence>
<evidence type="ECO:0000256" key="1">
    <source>
        <dbReference type="SAM" id="MobiDB-lite"/>
    </source>
</evidence>
<dbReference type="Proteomes" id="UP000033483">
    <property type="component" value="Unassembled WGS sequence"/>
</dbReference>
<reference evidence="2 3" key="1">
    <citation type="submission" date="2015-03" db="EMBL/GenBank/DDBJ databases">
        <authorList>
            <person name="Radwan O."/>
            <person name="Al-Naeli F.A."/>
            <person name="Rendon G.A."/>
            <person name="Fields C."/>
        </authorList>
    </citation>
    <scope>NUCLEOTIDE SEQUENCE [LARGE SCALE GENOMIC DNA]</scope>
    <source>
        <strain evidence="2">CR-DP1</strain>
    </source>
</reference>
<keyword evidence="3" id="KW-1185">Reference proteome</keyword>
<feature type="region of interest" description="Disordered" evidence="1">
    <location>
        <begin position="1189"/>
        <end position="1235"/>
    </location>
</feature>
<feature type="compositionally biased region" description="Low complexity" evidence="1">
    <location>
        <begin position="1189"/>
        <end position="1199"/>
    </location>
</feature>
<feature type="region of interest" description="Disordered" evidence="1">
    <location>
        <begin position="1603"/>
        <end position="1630"/>
    </location>
</feature>
<feature type="region of interest" description="Disordered" evidence="1">
    <location>
        <begin position="716"/>
        <end position="743"/>
    </location>
</feature>
<proteinExistence type="predicted"/>
<dbReference type="PANTHER" id="PTHR42064:SF1">
    <property type="entry name" value="YALI0F28677P"/>
    <property type="match status" value="1"/>
</dbReference>
<feature type="region of interest" description="Disordered" evidence="1">
    <location>
        <begin position="785"/>
        <end position="829"/>
    </location>
</feature>
<comment type="caution">
    <text evidence="2">The sequence shown here is derived from an EMBL/GenBank/DDBJ whole genome shotgun (WGS) entry which is preliminary data.</text>
</comment>
<evidence type="ECO:0000313" key="2">
    <source>
        <dbReference type="EMBL" id="KKA27759.1"/>
    </source>
</evidence>
<feature type="compositionally biased region" description="Acidic residues" evidence="1">
    <location>
        <begin position="716"/>
        <end position="726"/>
    </location>
</feature>
<protein>
    <submittedName>
        <fullName evidence="2">Uncharacterized protein</fullName>
    </submittedName>
</protein>
<feature type="region of interest" description="Disordered" evidence="1">
    <location>
        <begin position="1"/>
        <end position="23"/>
    </location>
</feature>
<feature type="compositionally biased region" description="Basic residues" evidence="1">
    <location>
        <begin position="785"/>
        <end position="799"/>
    </location>
</feature>
<gene>
    <name evidence="2" type="ORF">TD95_001284</name>
</gene>
<feature type="compositionally biased region" description="Acidic residues" evidence="1">
    <location>
        <begin position="733"/>
        <end position="743"/>
    </location>
</feature>
<feature type="compositionally biased region" description="Polar residues" evidence="1">
    <location>
        <begin position="807"/>
        <end position="827"/>
    </location>
</feature>
<feature type="region of interest" description="Disordered" evidence="1">
    <location>
        <begin position="1286"/>
        <end position="1317"/>
    </location>
</feature>
<organism evidence="2 3">
    <name type="scientific">Thielaviopsis punctulata</name>
    <dbReference type="NCBI Taxonomy" id="72032"/>
    <lineage>
        <taxon>Eukaryota</taxon>
        <taxon>Fungi</taxon>
        <taxon>Dikarya</taxon>
        <taxon>Ascomycota</taxon>
        <taxon>Pezizomycotina</taxon>
        <taxon>Sordariomycetes</taxon>
        <taxon>Hypocreomycetidae</taxon>
        <taxon>Microascales</taxon>
        <taxon>Ceratocystidaceae</taxon>
        <taxon>Thielaviopsis</taxon>
    </lineage>
</organism>
<feature type="compositionally biased region" description="Basic and acidic residues" evidence="1">
    <location>
        <begin position="1286"/>
        <end position="1316"/>
    </location>
</feature>
<dbReference type="OrthoDB" id="3548913at2759"/>
<feature type="compositionally biased region" description="Gly residues" evidence="1">
    <location>
        <begin position="1603"/>
        <end position="1613"/>
    </location>
</feature>
<feature type="compositionally biased region" description="Polar residues" evidence="1">
    <location>
        <begin position="1200"/>
        <end position="1235"/>
    </location>
</feature>
<feature type="compositionally biased region" description="Basic and acidic residues" evidence="1">
    <location>
        <begin position="1"/>
        <end position="14"/>
    </location>
</feature>
<dbReference type="PANTHER" id="PTHR42064">
    <property type="entry name" value="YALI0F28677P"/>
    <property type="match status" value="1"/>
</dbReference>
<sequence length="1666" mass="185299">MDLHRQNSVDRHENPSINSQSTSEIVYDDPPEVFLSETPPPPPDSLVGHAPAISKHGIFTKLLVSDLSQYVMPQIMTESVEGGETTLEELAHVVRLSKFQERKRSNTRLRLHRHLLSTALSARFSRCSEASHRNLVDFFRSDDKKSFATLYTALQRVRDSGEEYRKLACVESDIDSNTLSNFDTENLGAAQNSFLAASHCHGVSSFFNMLLPTTRDTLIQLIVKIRTDPEYLASRLCSLTTNELLALTNFNSGLDTVDSVLPYPSRPSARGHAILPNRNGPNSMSAVERMLSFQRQDPLSALIHTCFANSAGPDSSEDKRRINVWAHACAKLISTKTGLEPILVSIMNVWASMWDWSGKSKIEWYLMRILEEGAFILDRAEDQQGTRFNLRHWTAKDDASANEFYERAVADLFDIINDAEGTGIPEGFLELSNEILRRLDPSAFERTRAFFICRWLFQSFLLSVIIHPESHGILVGYHITKYGREKILRQVALRAMAYATDSFSSQATEKPIPPRIQEHIRNITRRFNGKSKSSPATKLFPARSVTSLQETKEVHPYIVVSPSDLVTMVNALWPERRPRSRASSMGYRSTAPSISGFSSISQQPVRSAPFDVQSVMSTSEMSNISDIPVSTLTESLRTLAMLQESSPPGASIFSKIDPGAPAIEDEGSILRTALQEMTKVVGLEAAQGTAHPYSDMWAVLFVSADGKSLSTKLVYDPEDEDEDDLNDASSSSECEDDSDDDVGLDFAKDYREVRNAILTLVEEYEIPRDSTSSFSNRTNINKYRTRHKSHFSTRSRNPYRAHMSDAESGTKSPLSESGNDSPSQISDNETEAEPVLIQMLKAACARSESQSDFASSLIYFRTIQHLTSLSSQSLRENGFQRLLEILSRGPRDVIRRSAAAIEQYEAWLVWLKQSQERHEGQIERMAQRLRALRGKMWYVADVVNSAPYSHSRSICVALKAMGMPRRAAHRRRASSTAARGLDSSYIHKAEFQLMELLAARDSNGGPNKLSDDQAESTSAWLKSCDIVQFCKGEERIHRFCLEIDKCIEKLIGETISDAPVLWSSELFARDWKTLEQASAQSQQRSQNMSMPWTVDDASSVMSDLERSRFGFSTLRHGSMLHNLSSGQQLHSSNPFTLDGSRAFRIGESDDYSSGTTPASSDPSTFWSPFQKKATFSKASGTSYPHSLSTSTTNISSTFSQPAPQVYSSRTSISTDQLRTSTSSNETLFPPQNRSSNAKARFLQDIKQTLTSLLLSDLGNLVFARGSETDAWFSDLGQSCIARKEAEEEAERKKMQSEKDAKKDEAKESDLGLKEALLEGQVENTKEAKTVRITAAKNKSTPKAEYPFKKAYQRLLQMFSVHPSPYAKLNTLYALTNLITVAIVASGGSPKSRFGLSHADLNSTSSTETKDEQKTDTLENVLDNIKDRKSGLQSNSERDTKVPSLQVQLHALVAIFKDPTLRPTTLFRDLQFVASFVPAEILDKRQRGISFWDIGAAALSLKMEVCRTMLTIADEIIQHDDRHVVTHKATIDSPRKMVYTMADAAKMLMLLAKEGDDPVAQRELALMYMARPELLDRVLLPLSKPREVFKQSLIDLYGSGPPGAAGGAGGGTGSISGSSSGEGQKEDGSGRLDPGTMCLAIHWMEAAQKGGDKLACDFMLQRQEDEK</sequence>
<dbReference type="EMBL" id="LAEV01001594">
    <property type="protein sequence ID" value="KKA27759.1"/>
    <property type="molecule type" value="Genomic_DNA"/>
</dbReference>
<accession>A0A0F4ZB64</accession>